<proteinExistence type="predicted"/>
<accession>A0A3G8Y6T7</accession>
<dbReference type="InterPro" id="IPR036737">
    <property type="entry name" value="OmpA-like_sf"/>
</dbReference>
<dbReference type="InterPro" id="IPR006665">
    <property type="entry name" value="OmpA-like"/>
</dbReference>
<keyword evidence="3" id="KW-1185">Reference proteome</keyword>
<dbReference type="Pfam" id="PF00691">
    <property type="entry name" value="OmpA"/>
    <property type="match status" value="1"/>
</dbReference>
<dbReference type="Proteomes" id="UP000281810">
    <property type="component" value="Chromosome"/>
</dbReference>
<evidence type="ECO:0000313" key="3">
    <source>
        <dbReference type="Proteomes" id="UP000281810"/>
    </source>
</evidence>
<dbReference type="AlphaFoldDB" id="A0A3G8Y6T7"/>
<sequence>MKSAVEEINKYLNGIELQLTKDIIRDKSFNSVDKAIKIIKAFGSQDRFIVLGAKDSSETAIFYNNLSKSRVDAVVKYLVNKRVPASILNAEGRGKKDLKYVEYDPATKCSGWTNEANRSVYFVAR</sequence>
<dbReference type="EMBL" id="CP034161">
    <property type="protein sequence ID" value="AZI41058.1"/>
    <property type="molecule type" value="Genomic_DNA"/>
</dbReference>
<dbReference type="Gene3D" id="3.30.1330.60">
    <property type="entry name" value="OmpA-like domain"/>
    <property type="match status" value="1"/>
</dbReference>
<evidence type="ECO:0000313" key="2">
    <source>
        <dbReference type="EMBL" id="AZI41058.1"/>
    </source>
</evidence>
<protein>
    <recommendedName>
        <fullName evidence="1">OmpA-like domain-containing protein</fullName>
    </recommendedName>
</protein>
<feature type="domain" description="OmpA-like" evidence="1">
    <location>
        <begin position="23"/>
        <end position="98"/>
    </location>
</feature>
<dbReference type="OrthoDB" id="1522982at2"/>
<organism evidence="2 3">
    <name type="scientific">Epilithonimonas vandammei</name>
    <dbReference type="NCBI Taxonomy" id="2487072"/>
    <lineage>
        <taxon>Bacteria</taxon>
        <taxon>Pseudomonadati</taxon>
        <taxon>Bacteroidota</taxon>
        <taxon>Flavobacteriia</taxon>
        <taxon>Flavobacteriales</taxon>
        <taxon>Weeksellaceae</taxon>
        <taxon>Chryseobacterium group</taxon>
        <taxon>Epilithonimonas</taxon>
    </lineage>
</organism>
<dbReference type="SUPFAM" id="SSF103088">
    <property type="entry name" value="OmpA-like"/>
    <property type="match status" value="1"/>
</dbReference>
<name>A0A3G8Y6T7_9FLAO</name>
<gene>
    <name evidence="2" type="ORF">EIB74_14305</name>
</gene>
<reference evidence="3" key="1">
    <citation type="submission" date="2018-11" db="EMBL/GenBank/DDBJ databases">
        <title>Proposal to divide the Flavobacteriaceae and reorganize its genera based on Amino Acid Identity values calculated from whole genome sequences.</title>
        <authorList>
            <person name="Nicholson A.C."/>
            <person name="Gulvik C.A."/>
            <person name="Whitney A.M."/>
            <person name="Humrighouse B.W."/>
            <person name="Bell M."/>
            <person name="Holmes B."/>
            <person name="Steigerwalt A.B."/>
            <person name="Villarma A."/>
            <person name="Sheth M."/>
            <person name="Batra D."/>
            <person name="Pryor J."/>
            <person name="Bernardet J.-F."/>
            <person name="Hugo C."/>
            <person name="Kampfer P."/>
            <person name="Newman J.D."/>
            <person name="McQuiston J.R."/>
        </authorList>
    </citation>
    <scope>NUCLEOTIDE SEQUENCE [LARGE SCALE GENOMIC DNA]</scope>
    <source>
        <strain evidence="3">F5649</strain>
    </source>
</reference>
<evidence type="ECO:0000259" key="1">
    <source>
        <dbReference type="Pfam" id="PF00691"/>
    </source>
</evidence>